<keyword evidence="9" id="KW-1185">Reference proteome</keyword>
<keyword evidence="1" id="KW-0479">Metal-binding</keyword>
<dbReference type="InterPro" id="IPR050148">
    <property type="entry name" value="Terpene_synthase-like"/>
</dbReference>
<dbReference type="Pfam" id="PF01397">
    <property type="entry name" value="Terpene_synth"/>
    <property type="match status" value="1"/>
</dbReference>
<feature type="domain" description="Terpene synthase metal-binding" evidence="7">
    <location>
        <begin position="272"/>
        <end position="342"/>
    </location>
</feature>
<feature type="compositionally biased region" description="Polar residues" evidence="5">
    <location>
        <begin position="7"/>
        <end position="33"/>
    </location>
</feature>
<dbReference type="Pfam" id="PF03936">
    <property type="entry name" value="Terpene_synth_C"/>
    <property type="match status" value="2"/>
</dbReference>
<proteinExistence type="inferred from homology"/>
<keyword evidence="3" id="KW-0456">Lyase</keyword>
<evidence type="ECO:0008006" key="10">
    <source>
        <dbReference type="Google" id="ProtNLM"/>
    </source>
</evidence>
<dbReference type="SUPFAM" id="SSF48576">
    <property type="entry name" value="Terpenoid synthases"/>
    <property type="match status" value="1"/>
</dbReference>
<dbReference type="CDD" id="cd00684">
    <property type="entry name" value="Terpene_cyclase_plant_C1"/>
    <property type="match status" value="1"/>
</dbReference>
<gene>
    <name evidence="8" type="ORF">JRO89_XS15G0176500</name>
</gene>
<dbReference type="InterPro" id="IPR036965">
    <property type="entry name" value="Terpene_synth_N_sf"/>
</dbReference>
<dbReference type="Proteomes" id="UP000827721">
    <property type="component" value="Unassembled WGS sequence"/>
</dbReference>
<evidence type="ECO:0000313" key="9">
    <source>
        <dbReference type="Proteomes" id="UP000827721"/>
    </source>
</evidence>
<reference evidence="8 9" key="1">
    <citation type="submission" date="2021-02" db="EMBL/GenBank/DDBJ databases">
        <title>Plant Genome Project.</title>
        <authorList>
            <person name="Zhang R.-G."/>
        </authorList>
    </citation>
    <scope>NUCLEOTIDE SEQUENCE [LARGE SCALE GENOMIC DNA]</scope>
    <source>
        <tissue evidence="8">Leaves</tissue>
    </source>
</reference>
<dbReference type="PANTHER" id="PTHR31225:SF93">
    <property type="entry name" value="ALPHA-HUMULENE_(-)-(E)-BETA-CARYOPHYLLENE SYNTHASE"/>
    <property type="match status" value="1"/>
</dbReference>
<dbReference type="Gene3D" id="1.50.10.130">
    <property type="entry name" value="Terpene synthase, N-terminal domain"/>
    <property type="match status" value="1"/>
</dbReference>
<evidence type="ECO:0000256" key="1">
    <source>
        <dbReference type="ARBA" id="ARBA00022723"/>
    </source>
</evidence>
<dbReference type="InterPro" id="IPR008930">
    <property type="entry name" value="Terpenoid_cyclase/PrenylTrfase"/>
</dbReference>
<evidence type="ECO:0000256" key="5">
    <source>
        <dbReference type="SAM" id="MobiDB-lite"/>
    </source>
</evidence>
<comment type="caution">
    <text evidence="8">The sequence shown here is derived from an EMBL/GenBank/DDBJ whole genome shotgun (WGS) entry which is preliminary data.</text>
</comment>
<dbReference type="InterPro" id="IPR005630">
    <property type="entry name" value="Terpene_synthase_metal-bd"/>
</dbReference>
<protein>
    <recommendedName>
        <fullName evidence="10">(+)-delta-cadinene synthase</fullName>
    </recommendedName>
</protein>
<evidence type="ECO:0000256" key="2">
    <source>
        <dbReference type="ARBA" id="ARBA00022842"/>
    </source>
</evidence>
<feature type="domain" description="Terpene synthase N-terminal" evidence="6">
    <location>
        <begin position="36"/>
        <end position="215"/>
    </location>
</feature>
<dbReference type="Gene3D" id="1.10.600.10">
    <property type="entry name" value="Farnesyl Diphosphate Synthase"/>
    <property type="match status" value="2"/>
</dbReference>
<evidence type="ECO:0000259" key="7">
    <source>
        <dbReference type="Pfam" id="PF03936"/>
    </source>
</evidence>
<comment type="similarity">
    <text evidence="4">Belongs to the terpene synthase family. Tpsa subfamily.</text>
</comment>
<feature type="domain" description="Terpene synthase metal-binding" evidence="7">
    <location>
        <begin position="343"/>
        <end position="473"/>
    </location>
</feature>
<evidence type="ECO:0000313" key="8">
    <source>
        <dbReference type="EMBL" id="KAH7544502.1"/>
    </source>
</evidence>
<feature type="region of interest" description="Disordered" evidence="5">
    <location>
        <begin position="1"/>
        <end position="33"/>
    </location>
</feature>
<evidence type="ECO:0000259" key="6">
    <source>
        <dbReference type="Pfam" id="PF01397"/>
    </source>
</evidence>
<dbReference type="InterPro" id="IPR001906">
    <property type="entry name" value="Terpene_synth_N"/>
</dbReference>
<dbReference type="EMBL" id="JAFEMO010000015">
    <property type="protein sequence ID" value="KAH7544502.1"/>
    <property type="molecule type" value="Genomic_DNA"/>
</dbReference>
<evidence type="ECO:0000256" key="4">
    <source>
        <dbReference type="ARBA" id="ARBA00038405"/>
    </source>
</evidence>
<dbReference type="InterPro" id="IPR008949">
    <property type="entry name" value="Isoprenoid_synthase_dom_sf"/>
</dbReference>
<dbReference type="PANTHER" id="PTHR31225">
    <property type="entry name" value="OS04G0344100 PROTEIN-RELATED"/>
    <property type="match status" value="1"/>
</dbReference>
<keyword evidence="2" id="KW-0460">Magnesium</keyword>
<dbReference type="InterPro" id="IPR044814">
    <property type="entry name" value="Terpene_cyclase_plant_C1"/>
</dbReference>
<evidence type="ECO:0000256" key="3">
    <source>
        <dbReference type="ARBA" id="ARBA00023239"/>
    </source>
</evidence>
<accession>A0ABQ8H2P9</accession>
<name>A0ABQ8H2P9_9ROSI</name>
<organism evidence="8 9">
    <name type="scientific">Xanthoceras sorbifolium</name>
    <dbReference type="NCBI Taxonomy" id="99658"/>
    <lineage>
        <taxon>Eukaryota</taxon>
        <taxon>Viridiplantae</taxon>
        <taxon>Streptophyta</taxon>
        <taxon>Embryophyta</taxon>
        <taxon>Tracheophyta</taxon>
        <taxon>Spermatophyta</taxon>
        <taxon>Magnoliopsida</taxon>
        <taxon>eudicotyledons</taxon>
        <taxon>Gunneridae</taxon>
        <taxon>Pentapetalae</taxon>
        <taxon>rosids</taxon>
        <taxon>malvids</taxon>
        <taxon>Sapindales</taxon>
        <taxon>Sapindaceae</taxon>
        <taxon>Xanthoceroideae</taxon>
        <taxon>Xanthoceras</taxon>
    </lineage>
</organism>
<sequence length="531" mass="61709">MPERSLSFANMSSESLEATTNQQVNRPQPNIPSNVWKDTHTFSSNVVSDHILEFDQTYGRQLEELKDKVKEMLLAVANDPIGKVNLINSLCRLGVSYHFQAEIEEQLLHTFESQLNFGGDNDYDLYTTSLLFRVLRQHGYKMSCSNFNKFMNSDGKFNENLTNDVKGILSLYEATHLRLHGEDILEEALAFSKTHLKSLAEKASPHFAKQIINALELPLHKSMPRLEALKYISFYQEDESRDETLLLFAKLDFSWVQLLHQHELGQLSSWWKDLDLPSKLPHTRDRLIETYFWAVTIYFEPCYSRARLMLCKITMFLVVVDDTYDSYGTFEELQHFTNAIKRVSYTKATLQEMFTAYFVEAQWSNQNYVPPFDEYYKTAFPSIGSFAYTASSFLGMGEEIAEKYAFEWLLNRPKIVSAAYEIARLKNDLMSHKFGEKREHTVCSVECYMKEYNLSMKEITEKFNLIFENAWKDINRECLQAASMPVSMDILLRVVNLARLIEVTYKDADGYTHPKHLKDIISTLFIDQIPI</sequence>
<dbReference type="SUPFAM" id="SSF48239">
    <property type="entry name" value="Terpenoid cyclases/Protein prenyltransferases"/>
    <property type="match status" value="1"/>
</dbReference>